<dbReference type="AlphaFoldDB" id="A0A0C9WXW8"/>
<name>A0A0C9WXW8_9AGAR</name>
<accession>A0A0C9WXW8</accession>
<dbReference type="OrthoDB" id="10358080at2759"/>
<keyword evidence="3" id="KW-1185">Reference proteome</keyword>
<gene>
    <name evidence="2" type="ORF">K443DRAFT_47819</name>
</gene>
<evidence type="ECO:0000313" key="2">
    <source>
        <dbReference type="EMBL" id="KIK04595.1"/>
    </source>
</evidence>
<protein>
    <submittedName>
        <fullName evidence="2">Uncharacterized protein</fullName>
    </submittedName>
</protein>
<organism evidence="2 3">
    <name type="scientific">Laccaria amethystina LaAM-08-1</name>
    <dbReference type="NCBI Taxonomy" id="1095629"/>
    <lineage>
        <taxon>Eukaryota</taxon>
        <taxon>Fungi</taxon>
        <taxon>Dikarya</taxon>
        <taxon>Basidiomycota</taxon>
        <taxon>Agaricomycotina</taxon>
        <taxon>Agaricomycetes</taxon>
        <taxon>Agaricomycetidae</taxon>
        <taxon>Agaricales</taxon>
        <taxon>Agaricineae</taxon>
        <taxon>Hydnangiaceae</taxon>
        <taxon>Laccaria</taxon>
    </lineage>
</organism>
<sequence>MKLPVAWHQSHQHTTYNTTKQSPGECPHQNQPYTHLYTRLLKREQGKSETIPLVRLDPVVSITAFSAERPADSGIELHNL</sequence>
<dbReference type="EMBL" id="KN838568">
    <property type="protein sequence ID" value="KIK04595.1"/>
    <property type="molecule type" value="Genomic_DNA"/>
</dbReference>
<feature type="compositionally biased region" description="Polar residues" evidence="1">
    <location>
        <begin position="12"/>
        <end position="28"/>
    </location>
</feature>
<dbReference type="Proteomes" id="UP000054477">
    <property type="component" value="Unassembled WGS sequence"/>
</dbReference>
<feature type="region of interest" description="Disordered" evidence="1">
    <location>
        <begin position="1"/>
        <end position="28"/>
    </location>
</feature>
<evidence type="ECO:0000256" key="1">
    <source>
        <dbReference type="SAM" id="MobiDB-lite"/>
    </source>
</evidence>
<evidence type="ECO:0000313" key="3">
    <source>
        <dbReference type="Proteomes" id="UP000054477"/>
    </source>
</evidence>
<dbReference type="HOGENOM" id="CLU_2596565_0_0_1"/>
<reference evidence="2 3" key="1">
    <citation type="submission" date="2014-04" db="EMBL/GenBank/DDBJ databases">
        <authorList>
            <consortium name="DOE Joint Genome Institute"/>
            <person name="Kuo A."/>
            <person name="Kohler A."/>
            <person name="Nagy L.G."/>
            <person name="Floudas D."/>
            <person name="Copeland A."/>
            <person name="Barry K.W."/>
            <person name="Cichocki N."/>
            <person name="Veneault-Fourrey C."/>
            <person name="LaButti K."/>
            <person name="Lindquist E.A."/>
            <person name="Lipzen A."/>
            <person name="Lundell T."/>
            <person name="Morin E."/>
            <person name="Murat C."/>
            <person name="Sun H."/>
            <person name="Tunlid A."/>
            <person name="Henrissat B."/>
            <person name="Grigoriev I.V."/>
            <person name="Hibbett D.S."/>
            <person name="Martin F."/>
            <person name="Nordberg H.P."/>
            <person name="Cantor M.N."/>
            <person name="Hua S.X."/>
        </authorList>
    </citation>
    <scope>NUCLEOTIDE SEQUENCE [LARGE SCALE GENOMIC DNA]</scope>
    <source>
        <strain evidence="2 3">LaAM-08-1</strain>
    </source>
</reference>
<reference evidence="3" key="2">
    <citation type="submission" date="2015-01" db="EMBL/GenBank/DDBJ databases">
        <title>Evolutionary Origins and Diversification of the Mycorrhizal Mutualists.</title>
        <authorList>
            <consortium name="DOE Joint Genome Institute"/>
            <consortium name="Mycorrhizal Genomics Consortium"/>
            <person name="Kohler A."/>
            <person name="Kuo A."/>
            <person name="Nagy L.G."/>
            <person name="Floudas D."/>
            <person name="Copeland A."/>
            <person name="Barry K.W."/>
            <person name="Cichocki N."/>
            <person name="Veneault-Fourrey C."/>
            <person name="LaButti K."/>
            <person name="Lindquist E.A."/>
            <person name="Lipzen A."/>
            <person name="Lundell T."/>
            <person name="Morin E."/>
            <person name="Murat C."/>
            <person name="Riley R."/>
            <person name="Ohm R."/>
            <person name="Sun H."/>
            <person name="Tunlid A."/>
            <person name="Henrissat B."/>
            <person name="Grigoriev I.V."/>
            <person name="Hibbett D.S."/>
            <person name="Martin F."/>
        </authorList>
    </citation>
    <scope>NUCLEOTIDE SEQUENCE [LARGE SCALE GENOMIC DNA]</scope>
    <source>
        <strain evidence="3">LaAM-08-1</strain>
    </source>
</reference>
<proteinExistence type="predicted"/>
<feature type="non-terminal residue" evidence="2">
    <location>
        <position position="1"/>
    </location>
</feature>